<evidence type="ECO:0000313" key="2">
    <source>
        <dbReference type="RefSeq" id="XP_033464126.1"/>
    </source>
</evidence>
<gene>
    <name evidence="2" type="ORF">K489DRAFT_311465</name>
</gene>
<dbReference type="AlphaFoldDB" id="A0A6J3MGL2"/>
<accession>A0A6J3MGL2</accession>
<keyword evidence="1" id="KW-1185">Reference proteome</keyword>
<reference evidence="2" key="1">
    <citation type="submission" date="2020-01" db="EMBL/GenBank/DDBJ databases">
        <authorList>
            <consortium name="DOE Joint Genome Institute"/>
            <person name="Haridas S."/>
            <person name="Albert R."/>
            <person name="Binder M."/>
            <person name="Bloem J."/>
            <person name="Labutti K."/>
            <person name="Salamov A."/>
            <person name="Andreopoulos B."/>
            <person name="Baker S.E."/>
            <person name="Barry K."/>
            <person name="Bills G."/>
            <person name="Bluhm B.H."/>
            <person name="Cannon C."/>
            <person name="Castanera R."/>
            <person name="Culley D.E."/>
            <person name="Daum C."/>
            <person name="Ezra D."/>
            <person name="Gonzalez J.B."/>
            <person name="Henrissat B."/>
            <person name="Kuo A."/>
            <person name="Liang C."/>
            <person name="Lipzen A."/>
            <person name="Lutzoni F."/>
            <person name="Magnuson J."/>
            <person name="Mondo S."/>
            <person name="Nolan M."/>
            <person name="Ohm R."/>
            <person name="Pangilinan J."/>
            <person name="Park H.-J."/>
            <person name="Ramirez L."/>
            <person name="Alfaro M."/>
            <person name="Sun H."/>
            <person name="Tritt A."/>
            <person name="Yoshinaga Y."/>
            <person name="Zwiers L.-H."/>
            <person name="Turgeon B.G."/>
            <person name="Goodwin S.B."/>
            <person name="Spatafora J.W."/>
            <person name="Crous P.W."/>
            <person name="Grigoriev I.V."/>
        </authorList>
    </citation>
    <scope>NUCLEOTIDE SEQUENCE</scope>
    <source>
        <strain evidence="2">CBS 342.82</strain>
    </source>
</reference>
<evidence type="ECO:0000313" key="1">
    <source>
        <dbReference type="Proteomes" id="UP000504637"/>
    </source>
</evidence>
<name>A0A6J3MGL2_9PEZI</name>
<reference evidence="2" key="3">
    <citation type="submission" date="2025-08" db="UniProtKB">
        <authorList>
            <consortium name="RefSeq"/>
        </authorList>
    </citation>
    <scope>IDENTIFICATION</scope>
    <source>
        <strain evidence="2">CBS 342.82</strain>
    </source>
</reference>
<dbReference type="RefSeq" id="XP_033464126.1">
    <property type="nucleotide sequence ID" value="XM_033600782.1"/>
</dbReference>
<dbReference type="Proteomes" id="UP000504637">
    <property type="component" value="Unplaced"/>
</dbReference>
<organism evidence="2">
    <name type="scientific">Dissoconium aciculare CBS 342.82</name>
    <dbReference type="NCBI Taxonomy" id="1314786"/>
    <lineage>
        <taxon>Eukaryota</taxon>
        <taxon>Fungi</taxon>
        <taxon>Dikarya</taxon>
        <taxon>Ascomycota</taxon>
        <taxon>Pezizomycotina</taxon>
        <taxon>Dothideomycetes</taxon>
        <taxon>Dothideomycetidae</taxon>
        <taxon>Mycosphaerellales</taxon>
        <taxon>Dissoconiaceae</taxon>
        <taxon>Dissoconium</taxon>
    </lineage>
</organism>
<dbReference type="GeneID" id="54358582"/>
<sequence length="161" mass="17972">MSTQQLPKQSPTTSDAEKYAQAMRAAAVLAVVACPVVALLPPRKLDFYTVGLIGTTVYGANHLTRDYTGRSLWQHATRQQRESPGQAVPGSLVGQLQTQARGAQNVEAPVGTLARKREEWKAERQNEIQEELEEGKGFGDMIMDQIWEVWNWGKPKQDEHD</sequence>
<dbReference type="OrthoDB" id="5411041at2759"/>
<protein>
    <submittedName>
        <fullName evidence="2">Uncharacterized protein</fullName>
    </submittedName>
</protein>
<reference evidence="2" key="2">
    <citation type="submission" date="2020-04" db="EMBL/GenBank/DDBJ databases">
        <authorList>
            <consortium name="NCBI Genome Project"/>
        </authorList>
    </citation>
    <scope>NUCLEOTIDE SEQUENCE</scope>
    <source>
        <strain evidence="2">CBS 342.82</strain>
    </source>
</reference>
<proteinExistence type="predicted"/>